<dbReference type="PANTHER" id="PTHR45453">
    <property type="entry name" value="PHOSPHATE REGULON SENSOR PROTEIN PHOR"/>
    <property type="match status" value="1"/>
</dbReference>
<evidence type="ECO:0000256" key="3">
    <source>
        <dbReference type="ARBA" id="ARBA00012438"/>
    </source>
</evidence>
<dbReference type="EC" id="2.7.13.3" evidence="3"/>
<dbReference type="PROSITE" id="PS50109">
    <property type="entry name" value="HIS_KIN"/>
    <property type="match status" value="1"/>
</dbReference>
<feature type="transmembrane region" description="Helical" evidence="11">
    <location>
        <begin position="44"/>
        <end position="62"/>
    </location>
</feature>
<feature type="transmembrane region" description="Helical" evidence="11">
    <location>
        <begin position="20"/>
        <end position="38"/>
    </location>
</feature>
<evidence type="ECO:0000256" key="4">
    <source>
        <dbReference type="ARBA" id="ARBA00022475"/>
    </source>
</evidence>
<evidence type="ECO:0000259" key="12">
    <source>
        <dbReference type="PROSITE" id="PS50109"/>
    </source>
</evidence>
<evidence type="ECO:0000256" key="8">
    <source>
        <dbReference type="ARBA" id="ARBA00022989"/>
    </source>
</evidence>
<evidence type="ECO:0000256" key="7">
    <source>
        <dbReference type="ARBA" id="ARBA00022777"/>
    </source>
</evidence>
<keyword evidence="9" id="KW-0902">Two-component regulatory system</keyword>
<dbReference type="Pfam" id="PF02518">
    <property type="entry name" value="HATPase_c"/>
    <property type="match status" value="1"/>
</dbReference>
<evidence type="ECO:0000256" key="6">
    <source>
        <dbReference type="ARBA" id="ARBA00022692"/>
    </source>
</evidence>
<keyword evidence="7 13" id="KW-0418">Kinase</keyword>
<dbReference type="InterPro" id="IPR050351">
    <property type="entry name" value="BphY/WalK/GraS-like"/>
</dbReference>
<evidence type="ECO:0000313" key="13">
    <source>
        <dbReference type="EMBL" id="MET3643449.1"/>
    </source>
</evidence>
<dbReference type="PRINTS" id="PR00344">
    <property type="entry name" value="BCTRLSENSOR"/>
</dbReference>
<keyword evidence="14" id="KW-1185">Reference proteome</keyword>
<reference evidence="13 14" key="1">
    <citation type="submission" date="2024-06" db="EMBL/GenBank/DDBJ databases">
        <title>Genomic Encyclopedia of Type Strains, Phase IV (KMG-IV): sequencing the most valuable type-strain genomes for metagenomic binning, comparative biology and taxonomic classification.</title>
        <authorList>
            <person name="Goeker M."/>
        </authorList>
    </citation>
    <scope>NUCLEOTIDE SEQUENCE [LARGE SCALE GENOMIC DNA]</scope>
    <source>
        <strain evidence="13 14">DSM 15349</strain>
    </source>
</reference>
<evidence type="ECO:0000256" key="10">
    <source>
        <dbReference type="ARBA" id="ARBA00023136"/>
    </source>
</evidence>
<comment type="subcellular location">
    <subcellularLocation>
        <location evidence="2">Cell membrane</location>
        <topology evidence="2">Multi-pass membrane protein</topology>
    </subcellularLocation>
</comment>
<protein>
    <recommendedName>
        <fullName evidence="3">histidine kinase</fullName>
        <ecNumber evidence="3">2.7.13.3</ecNumber>
    </recommendedName>
</protein>
<dbReference type="RefSeq" id="WP_354279468.1">
    <property type="nucleotide sequence ID" value="NZ_JBEPMK010000001.1"/>
</dbReference>
<dbReference type="PANTHER" id="PTHR45453:SF2">
    <property type="entry name" value="HISTIDINE KINASE"/>
    <property type="match status" value="1"/>
</dbReference>
<gene>
    <name evidence="13" type="ORF">ABID27_000066</name>
</gene>
<evidence type="ECO:0000256" key="5">
    <source>
        <dbReference type="ARBA" id="ARBA00022679"/>
    </source>
</evidence>
<dbReference type="InterPro" id="IPR003594">
    <property type="entry name" value="HATPase_dom"/>
</dbReference>
<evidence type="ECO:0000313" key="14">
    <source>
        <dbReference type="Proteomes" id="UP001549055"/>
    </source>
</evidence>
<keyword evidence="8 11" id="KW-1133">Transmembrane helix</keyword>
<dbReference type="InterPro" id="IPR036890">
    <property type="entry name" value="HATPase_C_sf"/>
</dbReference>
<dbReference type="Gene3D" id="3.30.565.10">
    <property type="entry name" value="Histidine kinase-like ATPase, C-terminal domain"/>
    <property type="match status" value="1"/>
</dbReference>
<evidence type="ECO:0000256" key="11">
    <source>
        <dbReference type="SAM" id="Phobius"/>
    </source>
</evidence>
<keyword evidence="5" id="KW-0808">Transferase</keyword>
<keyword evidence="10 11" id="KW-0472">Membrane</keyword>
<keyword evidence="4" id="KW-1003">Cell membrane</keyword>
<evidence type="ECO:0000256" key="1">
    <source>
        <dbReference type="ARBA" id="ARBA00000085"/>
    </source>
</evidence>
<dbReference type="SUPFAM" id="SSF55874">
    <property type="entry name" value="ATPase domain of HSP90 chaperone/DNA topoisomerase II/histidine kinase"/>
    <property type="match status" value="1"/>
</dbReference>
<evidence type="ECO:0000256" key="2">
    <source>
        <dbReference type="ARBA" id="ARBA00004651"/>
    </source>
</evidence>
<feature type="domain" description="Histidine kinase" evidence="12">
    <location>
        <begin position="121"/>
        <end position="322"/>
    </location>
</feature>
<dbReference type="GO" id="GO:0016301">
    <property type="term" value="F:kinase activity"/>
    <property type="evidence" value="ECO:0007669"/>
    <property type="project" value="UniProtKB-KW"/>
</dbReference>
<organism evidence="13 14">
    <name type="scientific">Streptococcus gallinaceus</name>
    <dbReference type="NCBI Taxonomy" id="165758"/>
    <lineage>
        <taxon>Bacteria</taxon>
        <taxon>Bacillati</taxon>
        <taxon>Bacillota</taxon>
        <taxon>Bacilli</taxon>
        <taxon>Lactobacillales</taxon>
        <taxon>Streptococcaceae</taxon>
        <taxon>Streptococcus</taxon>
    </lineage>
</organism>
<proteinExistence type="predicted"/>
<name>A0ABV2JHR4_9STRE</name>
<comment type="caution">
    <text evidence="13">The sequence shown here is derived from an EMBL/GenBank/DDBJ whole genome shotgun (WGS) entry which is preliminary data.</text>
</comment>
<dbReference type="InterPro" id="IPR004358">
    <property type="entry name" value="Sig_transdc_His_kin-like_C"/>
</dbReference>
<keyword evidence="6 11" id="KW-0812">Transmembrane</keyword>
<dbReference type="SMART" id="SM00387">
    <property type="entry name" value="HATPase_c"/>
    <property type="match status" value="1"/>
</dbReference>
<evidence type="ECO:0000256" key="9">
    <source>
        <dbReference type="ARBA" id="ARBA00023012"/>
    </source>
</evidence>
<dbReference type="InterPro" id="IPR005467">
    <property type="entry name" value="His_kinase_dom"/>
</dbReference>
<dbReference type="EMBL" id="JBEPMK010000001">
    <property type="protein sequence ID" value="MET3643449.1"/>
    <property type="molecule type" value="Genomic_DNA"/>
</dbReference>
<sequence length="326" mass="37849">MTRREWWQFLWNWLRERALFLIGFALLSFLLWAFSGLYGIEQGVADYGFLLILVIMLLVFLMDGVRQFRKWSAVLAGQDFPHQTAIEMFLLKKYQEAALQLASCKAEERARQEDLQDYYTMWAHQMKVPIAASQLLIGDLDASQHKQELSQELLKIEQYTGLVLNYLRLQSFHDDLVFRKENLADLVNQTVKKFSIFFIQQRIRLELGDLEQEIVTDKRWFGLLLEQFLSNALKYTKTGTISILLDEGDLVIRDTGIGIAKEDLERVFERGFSGYNGRITQQSSGLGLYLSRKIAQELDFSLKLTSEVGKGTEVRIGINQKRLRLD</sequence>
<dbReference type="Proteomes" id="UP001549055">
    <property type="component" value="Unassembled WGS sequence"/>
</dbReference>
<accession>A0ABV2JHR4</accession>
<comment type="catalytic activity">
    <reaction evidence="1">
        <text>ATP + protein L-histidine = ADP + protein N-phospho-L-histidine.</text>
        <dbReference type="EC" id="2.7.13.3"/>
    </reaction>
</comment>